<sequence length="327" mass="36260">MPRSKSAVFKTPSVPASEITDEAVWRERRRFVAQAGLVAAGLGLAGWSHRQAFAQSAAGLALPGKANPQFALMDATTPESDVTTYNNYYEFGTGKGDPARYAGALQTHPWQLSVEGEAGKPRTFAIEDLLKLAPMEERVYRLRCVEGWSMVIPWVGYSLSALLKQVDPTSRAKYVEFVTARQPGNMRGLSSGVLDWPYVEVLRIDEAMHPLTMLVFGVYGKTLPNQNGAPLRLAVPWKYGFKSGKSLVAIRLVEKQPASSWMRAAPHEYGFYANVNPDVPHPRWSQATERRIGEGGFFAPKRKTLPFNGYAEQVASLYQGMDLRANY</sequence>
<keyword evidence="9" id="KW-1185">Reference proteome</keyword>
<dbReference type="STRING" id="1851544.ODI_00819"/>
<feature type="binding site" evidence="5">
    <location>
        <begin position="243"/>
        <end position="245"/>
    </location>
    <ligand>
        <name>Mo-molybdopterin</name>
        <dbReference type="ChEBI" id="CHEBI:71302"/>
    </ligand>
</feature>
<dbReference type="OrthoDB" id="9795587at2"/>
<comment type="PTM">
    <text evidence="5">Predicted to be exported by the Tat system. The position of the signal peptide cleavage has not been experimentally proven.</text>
</comment>
<dbReference type="GO" id="GO:0030091">
    <property type="term" value="P:protein repair"/>
    <property type="evidence" value="ECO:0007669"/>
    <property type="project" value="UniProtKB-UniRule"/>
</dbReference>
<keyword evidence="2 5" id="KW-0479">Metal-binding</keyword>
<keyword evidence="1 5" id="KW-0500">Molybdenum</keyword>
<dbReference type="NCBIfam" id="NF003767">
    <property type="entry name" value="PRK05363.1"/>
    <property type="match status" value="1"/>
</dbReference>
<reference evidence="8 9" key="2">
    <citation type="submission" date="2017-08" db="EMBL/GenBank/DDBJ databases">
        <authorList>
            <person name="de Groot N.N."/>
        </authorList>
    </citation>
    <scope>NUCLEOTIDE SEQUENCE [LARGE SCALE GENOMIC DNA]</scope>
    <source>
        <strain evidence="8">Orrdi1</strain>
    </source>
</reference>
<comment type="subunit">
    <text evidence="5">Heterodimer of a catalytic subunit (MsrP) and a heme-binding subunit (MsrQ).</text>
</comment>
<dbReference type="AlphaFoldDB" id="A0A1C3K484"/>
<dbReference type="InterPro" id="IPR022867">
    <property type="entry name" value="MsrP"/>
</dbReference>
<dbReference type="InterPro" id="IPR000572">
    <property type="entry name" value="OxRdtase_Mopterin-bd_dom"/>
</dbReference>
<gene>
    <name evidence="5" type="primary">msrP</name>
    <name evidence="7" type="ORF">ODI_00819</name>
    <name evidence="8" type="ORF">ODI_R1414</name>
</gene>
<evidence type="ECO:0000256" key="3">
    <source>
        <dbReference type="ARBA" id="ARBA00022729"/>
    </source>
</evidence>
<feature type="binding site" evidence="5">
    <location>
        <position position="86"/>
    </location>
    <ligand>
        <name>Mo-molybdopterin</name>
        <dbReference type="ChEBI" id="CHEBI:71302"/>
    </ligand>
</feature>
<reference evidence="7 9" key="1">
    <citation type="submission" date="2016-06" db="EMBL/GenBank/DDBJ databases">
        <authorList>
            <person name="Kjaerup R.B."/>
            <person name="Dalgaard T.S."/>
            <person name="Juul-Madsen H.R."/>
        </authorList>
    </citation>
    <scope>NUCLEOTIDE SEQUENCE [LARGE SCALE GENOMIC DNA]</scope>
    <source>
        <strain evidence="7">Orrdi1</strain>
    </source>
</reference>
<dbReference type="RefSeq" id="WP_067755726.1">
    <property type="nucleotide sequence ID" value="NZ_LT907988.1"/>
</dbReference>
<evidence type="ECO:0000256" key="2">
    <source>
        <dbReference type="ARBA" id="ARBA00022723"/>
    </source>
</evidence>
<evidence type="ECO:0000313" key="8">
    <source>
        <dbReference type="EMBL" id="SOE48394.1"/>
    </source>
</evidence>
<evidence type="ECO:0000313" key="7">
    <source>
        <dbReference type="EMBL" id="SBT26264.1"/>
    </source>
</evidence>
<evidence type="ECO:0000256" key="4">
    <source>
        <dbReference type="ARBA" id="ARBA00023002"/>
    </source>
</evidence>
<evidence type="ECO:0000256" key="1">
    <source>
        <dbReference type="ARBA" id="ARBA00022505"/>
    </source>
</evidence>
<organism evidence="7 9">
    <name type="scientific">Orrella dioscoreae</name>
    <dbReference type="NCBI Taxonomy" id="1851544"/>
    <lineage>
        <taxon>Bacteria</taxon>
        <taxon>Pseudomonadati</taxon>
        <taxon>Pseudomonadota</taxon>
        <taxon>Betaproteobacteria</taxon>
        <taxon>Burkholderiales</taxon>
        <taxon>Alcaligenaceae</taxon>
        <taxon>Orrella</taxon>
    </lineage>
</organism>
<comment type="function">
    <text evidence="5">Part of the MsrPQ system that repairs oxidized periplasmic proteins containing methionine sulfoxide residues (Met-O), using respiratory chain electrons. Thus protects these proteins from oxidative-stress damage caused by reactive species of oxygen and chlorine generated by the host defense mechanisms. MsrPQ is essential for the maintenance of envelope integrity under bleach stress, rescuing a wide series of structurally unrelated periplasmic proteins from methionine oxidation. The catalytic subunit MsrP is non-stereospecific, being able to reduce both (R-) and (S-) diastereoisomers of methionine sulfoxide.</text>
</comment>
<dbReference type="KEGG" id="odi:ODI_R1414"/>
<evidence type="ECO:0000259" key="6">
    <source>
        <dbReference type="Pfam" id="PF00174"/>
    </source>
</evidence>
<feature type="binding site" evidence="5">
    <location>
        <position position="232"/>
    </location>
    <ligand>
        <name>Mo-molybdopterin</name>
        <dbReference type="ChEBI" id="CHEBI:71302"/>
    </ligand>
</feature>
<evidence type="ECO:0000256" key="5">
    <source>
        <dbReference type="HAMAP-Rule" id="MF_01206"/>
    </source>
</evidence>
<comment type="catalytic activity">
    <reaction evidence="5">
        <text>L-methionyl-[protein] + a quinone + H2O = L-methionyl-(S)-S-oxide-[protein] + a quinol</text>
        <dbReference type="Rhea" id="RHEA:51292"/>
        <dbReference type="Rhea" id="RHEA-COMP:12313"/>
        <dbReference type="Rhea" id="RHEA-COMP:12315"/>
        <dbReference type="ChEBI" id="CHEBI:15377"/>
        <dbReference type="ChEBI" id="CHEBI:16044"/>
        <dbReference type="ChEBI" id="CHEBI:24646"/>
        <dbReference type="ChEBI" id="CHEBI:44120"/>
        <dbReference type="ChEBI" id="CHEBI:132124"/>
    </reaction>
</comment>
<dbReference type="EMBL" id="LT907988">
    <property type="protein sequence ID" value="SOE48394.1"/>
    <property type="molecule type" value="Genomic_DNA"/>
</dbReference>
<dbReference type="Gene3D" id="3.90.420.10">
    <property type="entry name" value="Oxidoreductase, molybdopterin-binding domain"/>
    <property type="match status" value="1"/>
</dbReference>
<dbReference type="PANTHER" id="PTHR43032">
    <property type="entry name" value="PROTEIN-METHIONINE-SULFOXIDE REDUCTASE"/>
    <property type="match status" value="1"/>
</dbReference>
<dbReference type="Proteomes" id="UP000078558">
    <property type="component" value="Chromosome I"/>
</dbReference>
<dbReference type="EC" id="1.8.5.-" evidence="5"/>
<dbReference type="GO" id="GO:0016672">
    <property type="term" value="F:oxidoreductase activity, acting on a sulfur group of donors, quinone or similar compound as acceptor"/>
    <property type="evidence" value="ECO:0007669"/>
    <property type="project" value="UniProtKB-UniRule"/>
</dbReference>
<dbReference type="InterPro" id="IPR006311">
    <property type="entry name" value="TAT_signal"/>
</dbReference>
<dbReference type="GO" id="GO:0043546">
    <property type="term" value="F:molybdopterin cofactor binding"/>
    <property type="evidence" value="ECO:0007669"/>
    <property type="project" value="UniProtKB-UniRule"/>
</dbReference>
<feature type="binding site" evidence="5">
    <location>
        <begin position="89"/>
        <end position="90"/>
    </location>
    <ligand>
        <name>Mo-molybdopterin</name>
        <dbReference type="ChEBI" id="CHEBI:71302"/>
    </ligand>
</feature>
<dbReference type="HAMAP" id="MF_01206">
    <property type="entry name" value="MsrP"/>
    <property type="match status" value="1"/>
</dbReference>
<dbReference type="PANTHER" id="PTHR43032:SF3">
    <property type="entry name" value="PROTEIN-METHIONINE-SULFOXIDE REDUCTASE CATALYTIC SUBUNIT MSRP"/>
    <property type="match status" value="1"/>
</dbReference>
<dbReference type="SUPFAM" id="SSF56524">
    <property type="entry name" value="Oxidoreductase molybdopterin-binding domain"/>
    <property type="match status" value="1"/>
</dbReference>
<feature type="binding site" evidence="5">
    <location>
        <position position="227"/>
    </location>
    <ligand>
        <name>Mo-molybdopterin</name>
        <dbReference type="ChEBI" id="CHEBI:71302"/>
    </ligand>
</feature>
<dbReference type="GO" id="GO:0046872">
    <property type="term" value="F:metal ion binding"/>
    <property type="evidence" value="ECO:0007669"/>
    <property type="project" value="UniProtKB-KW"/>
</dbReference>
<dbReference type="Pfam" id="PF00174">
    <property type="entry name" value="Oxidored_molyb"/>
    <property type="match status" value="1"/>
</dbReference>
<comment type="similarity">
    <text evidence="5">Belongs to the MsrP family.</text>
</comment>
<comment type="cofactor">
    <cofactor evidence="5">
        <name>Mo-molybdopterin</name>
        <dbReference type="ChEBI" id="CHEBI:71302"/>
    </cofactor>
    <text evidence="5">Binds 1 Mo-molybdopterin (Mo-MPT) cofactor per subunit.</text>
</comment>
<keyword evidence="3 5" id="KW-0732">Signal</keyword>
<name>A0A1C3K484_9BURK</name>
<proteinExistence type="inferred from homology"/>
<feature type="binding site" evidence="5">
    <location>
        <position position="144"/>
    </location>
    <ligand>
        <name>Mo-molybdopterin</name>
        <dbReference type="ChEBI" id="CHEBI:71302"/>
    </ligand>
    <ligandPart>
        <name>Mo</name>
        <dbReference type="ChEBI" id="CHEBI:28685"/>
    </ligandPart>
</feature>
<feature type="binding site" evidence="5">
    <location>
        <position position="179"/>
    </location>
    <ligand>
        <name>Mo-molybdopterin</name>
        <dbReference type="ChEBI" id="CHEBI:71302"/>
    </ligand>
</feature>
<dbReference type="EMBL" id="FLRC01000031">
    <property type="protein sequence ID" value="SBT26264.1"/>
    <property type="molecule type" value="Genomic_DNA"/>
</dbReference>
<feature type="domain" description="Oxidoreductase molybdopterin-binding" evidence="6">
    <location>
        <begin position="106"/>
        <end position="261"/>
    </location>
</feature>
<accession>A0A1C3K484</accession>
<dbReference type="PROSITE" id="PS51318">
    <property type="entry name" value="TAT"/>
    <property type="match status" value="1"/>
</dbReference>
<evidence type="ECO:0000313" key="9">
    <source>
        <dbReference type="Proteomes" id="UP000078558"/>
    </source>
</evidence>
<keyword evidence="4 5" id="KW-0560">Oxidoreductase</keyword>
<dbReference type="InterPro" id="IPR036374">
    <property type="entry name" value="OxRdtase_Mopterin-bd_sf"/>
</dbReference>
<protein>
    <recommendedName>
        <fullName evidence="5">Protein-methionine-sulfoxide reductase catalytic subunit MsrP</fullName>
        <ecNumber evidence="5">1.8.5.-</ecNumber>
    </recommendedName>
</protein>
<comment type="catalytic activity">
    <reaction evidence="5">
        <text>L-methionyl-[protein] + a quinone + H2O = L-methionyl-(R)-S-oxide-[protein] + a quinol</text>
        <dbReference type="Rhea" id="RHEA:51296"/>
        <dbReference type="Rhea" id="RHEA-COMP:12313"/>
        <dbReference type="Rhea" id="RHEA-COMP:12314"/>
        <dbReference type="ChEBI" id="CHEBI:15377"/>
        <dbReference type="ChEBI" id="CHEBI:16044"/>
        <dbReference type="ChEBI" id="CHEBI:24646"/>
        <dbReference type="ChEBI" id="CHEBI:45764"/>
        <dbReference type="ChEBI" id="CHEBI:132124"/>
    </reaction>
</comment>